<sequence>MSPKQLRLVLVIFGCLAAFLWSQFGSPDTAAPVEASSPPSAVSPSEVSPSVAPPAAPAATPSVGAPTSERFGSRGFRNRERLQEHFDKHGHEFGVQSAAAYLALAQAVRDGPVGEDILEATRSADGVVSRYQRSSGAFLAFDADGTIRTFFKPNDGERYFRRQLTRRPQ</sequence>
<feature type="chain" id="PRO_5017833466" evidence="2">
    <location>
        <begin position="31"/>
        <end position="169"/>
    </location>
</feature>
<proteinExistence type="predicted"/>
<dbReference type="Proteomes" id="UP000264071">
    <property type="component" value="Unassembled WGS sequence"/>
</dbReference>
<gene>
    <name evidence="3" type="ORF">DGD08_07495</name>
</gene>
<feature type="compositionally biased region" description="Low complexity" evidence="1">
    <location>
        <begin position="30"/>
        <end position="50"/>
    </location>
</feature>
<evidence type="ECO:0000256" key="2">
    <source>
        <dbReference type="SAM" id="SignalP"/>
    </source>
</evidence>
<accession>A0A3D4V7I3</accession>
<dbReference type="OMA" id="TEYWFRT"/>
<evidence type="ECO:0000313" key="3">
    <source>
        <dbReference type="EMBL" id="HCT57045.1"/>
    </source>
</evidence>
<feature type="compositionally biased region" description="Low complexity" evidence="1">
    <location>
        <begin position="57"/>
        <end position="68"/>
    </location>
</feature>
<protein>
    <submittedName>
        <fullName evidence="3">Uncharacterized protein</fullName>
    </submittedName>
</protein>
<reference evidence="3 4" key="1">
    <citation type="journal article" date="2018" name="Nat. Biotechnol.">
        <title>A standardized bacterial taxonomy based on genome phylogeny substantially revises the tree of life.</title>
        <authorList>
            <person name="Parks D.H."/>
            <person name="Chuvochina M."/>
            <person name="Waite D.W."/>
            <person name="Rinke C."/>
            <person name="Skarshewski A."/>
            <person name="Chaumeil P.A."/>
            <person name="Hugenholtz P."/>
        </authorList>
    </citation>
    <scope>NUCLEOTIDE SEQUENCE [LARGE SCALE GENOMIC DNA]</scope>
    <source>
        <strain evidence="3">UBA8844</strain>
    </source>
</reference>
<comment type="caution">
    <text evidence="3">The sequence shown here is derived from an EMBL/GenBank/DDBJ whole genome shotgun (WGS) entry which is preliminary data.</text>
</comment>
<feature type="region of interest" description="Disordered" evidence="1">
    <location>
        <begin position="30"/>
        <end position="77"/>
    </location>
</feature>
<evidence type="ECO:0000256" key="1">
    <source>
        <dbReference type="SAM" id="MobiDB-lite"/>
    </source>
</evidence>
<keyword evidence="2" id="KW-0732">Signal</keyword>
<organism evidence="3 4">
    <name type="scientific">Gemmatimonas aurantiaca</name>
    <dbReference type="NCBI Taxonomy" id="173480"/>
    <lineage>
        <taxon>Bacteria</taxon>
        <taxon>Pseudomonadati</taxon>
        <taxon>Gemmatimonadota</taxon>
        <taxon>Gemmatimonadia</taxon>
        <taxon>Gemmatimonadales</taxon>
        <taxon>Gemmatimonadaceae</taxon>
        <taxon>Gemmatimonas</taxon>
    </lineage>
</organism>
<name>A0A3D4V7I3_9BACT</name>
<feature type="signal peptide" evidence="2">
    <location>
        <begin position="1"/>
        <end position="30"/>
    </location>
</feature>
<dbReference type="AlphaFoldDB" id="A0A3D4V7I3"/>
<dbReference type="EMBL" id="DPIY01000006">
    <property type="protein sequence ID" value="HCT57045.1"/>
    <property type="molecule type" value="Genomic_DNA"/>
</dbReference>
<evidence type="ECO:0000313" key="4">
    <source>
        <dbReference type="Proteomes" id="UP000264071"/>
    </source>
</evidence>